<comment type="caution">
    <text evidence="7">The sequence shown here is derived from an EMBL/GenBank/DDBJ whole genome shotgun (WGS) entry which is preliminary data.</text>
</comment>
<dbReference type="GO" id="GO:0010181">
    <property type="term" value="F:FMN binding"/>
    <property type="evidence" value="ECO:0007669"/>
    <property type="project" value="InterPro"/>
</dbReference>
<evidence type="ECO:0000256" key="2">
    <source>
        <dbReference type="ARBA" id="ARBA00022630"/>
    </source>
</evidence>
<evidence type="ECO:0000256" key="1">
    <source>
        <dbReference type="ARBA" id="ARBA00001917"/>
    </source>
</evidence>
<dbReference type="InterPro" id="IPR044152">
    <property type="entry name" value="YqjM-like"/>
</dbReference>
<organism evidence="7 8">
    <name type="scientific">Paracoccus thiocyanatus</name>
    <dbReference type="NCBI Taxonomy" id="34006"/>
    <lineage>
        <taxon>Bacteria</taxon>
        <taxon>Pseudomonadati</taxon>
        <taxon>Pseudomonadota</taxon>
        <taxon>Alphaproteobacteria</taxon>
        <taxon>Rhodobacterales</taxon>
        <taxon>Paracoccaceae</taxon>
        <taxon>Paracoccus</taxon>
    </lineage>
</organism>
<name>A0A3D8PD72_9RHOB</name>
<dbReference type="Pfam" id="PF00724">
    <property type="entry name" value="Oxidored_FMN"/>
    <property type="match status" value="1"/>
</dbReference>
<keyword evidence="3" id="KW-0288">FMN</keyword>
<evidence type="ECO:0000313" key="8">
    <source>
        <dbReference type="Proteomes" id="UP000256679"/>
    </source>
</evidence>
<dbReference type="RefSeq" id="WP_115754985.1">
    <property type="nucleotide sequence ID" value="NZ_QFCQ01000016.1"/>
</dbReference>
<keyword evidence="8" id="KW-1185">Reference proteome</keyword>
<accession>A0A3D8PD72</accession>
<dbReference type="PANTHER" id="PTHR43303">
    <property type="entry name" value="NADPH DEHYDROGENASE C23G7.10C-RELATED"/>
    <property type="match status" value="1"/>
</dbReference>
<feature type="domain" description="NADH:flavin oxidoreductase/NADH oxidase N-terminal" evidence="6">
    <location>
        <begin position="18"/>
        <end position="361"/>
    </location>
</feature>
<proteinExistence type="predicted"/>
<protein>
    <submittedName>
        <fullName evidence="7">NADH:flavin oxidoreductase / NADH oxidase</fullName>
    </submittedName>
</protein>
<evidence type="ECO:0000313" key="7">
    <source>
        <dbReference type="EMBL" id="RDW14010.1"/>
    </source>
</evidence>
<evidence type="ECO:0000256" key="3">
    <source>
        <dbReference type="ARBA" id="ARBA00022643"/>
    </source>
</evidence>
<keyword evidence="4" id="KW-0521">NADP</keyword>
<evidence type="ECO:0000256" key="4">
    <source>
        <dbReference type="ARBA" id="ARBA00022857"/>
    </source>
</evidence>
<dbReference type="PANTHER" id="PTHR43303:SF4">
    <property type="entry name" value="NADPH DEHYDROGENASE C23G7.10C-RELATED"/>
    <property type="match status" value="1"/>
</dbReference>
<dbReference type="InterPro" id="IPR001155">
    <property type="entry name" value="OxRdtase_FMN_N"/>
</dbReference>
<reference evidence="7 8" key="1">
    <citation type="submission" date="2018-05" db="EMBL/GenBank/DDBJ databases">
        <title>Whole genome sequencing of Paracoccus thiocyanatus SST.</title>
        <authorList>
            <person name="Ghosh W."/>
            <person name="Rameez M.J."/>
            <person name="Roy C."/>
        </authorList>
    </citation>
    <scope>NUCLEOTIDE SEQUENCE [LARGE SCALE GENOMIC DNA]</scope>
    <source>
        <strain evidence="7 8">SST</strain>
    </source>
</reference>
<dbReference type="AlphaFoldDB" id="A0A3D8PD72"/>
<evidence type="ECO:0000256" key="5">
    <source>
        <dbReference type="ARBA" id="ARBA00023002"/>
    </source>
</evidence>
<dbReference type="Proteomes" id="UP000256679">
    <property type="component" value="Unassembled WGS sequence"/>
</dbReference>
<keyword evidence="2" id="KW-0285">Flavoprotein</keyword>
<dbReference type="Gene3D" id="3.20.20.70">
    <property type="entry name" value="Aldolase class I"/>
    <property type="match status" value="1"/>
</dbReference>
<dbReference type="GO" id="GO:0050661">
    <property type="term" value="F:NADP binding"/>
    <property type="evidence" value="ECO:0007669"/>
    <property type="project" value="InterPro"/>
</dbReference>
<dbReference type="CDD" id="cd02932">
    <property type="entry name" value="OYE_YqiM_FMN"/>
    <property type="match status" value="1"/>
</dbReference>
<comment type="cofactor">
    <cofactor evidence="1">
        <name>FMN</name>
        <dbReference type="ChEBI" id="CHEBI:58210"/>
    </cofactor>
</comment>
<keyword evidence="5" id="KW-0560">Oxidoreductase</keyword>
<evidence type="ECO:0000259" key="6">
    <source>
        <dbReference type="Pfam" id="PF00724"/>
    </source>
</evidence>
<sequence>MRPQDITREVRNEGAPLLFSPLTLRGVTARNRLMLAPMNQHRAKDGFVDDGLLVHLGKFALGGFGIVMTEASAVLETGRIGPADLGIWSDAHIPGLKRVTTYLRSRGALSAMQICHGGRKGAIQRPWHGFGPLDQTDMARGDNPWPLVSATAEAVGPGHATPEALDREGIDKVVAAFADAASRADKAGFDILEIHGGHGYLIASFLTPVVNRRTDEYGGDLAGRMRFALEVATAVRRRWPSSKPLFFRMSSIDGHPAGWTLADSVVLARALKSIGVDLIDCSSGGLRGSTAIENSLRYPGYQVEYSSAIRRDADVATGAVGLILDGPQAEAILAAGQADLIIVGRQALYDPFFAHHAAQALGHDPDFENWDVSAGWWLAKRRKGLEAIGLSGSGDAAVTPRDKA</sequence>
<gene>
    <name evidence="7" type="ORF">DIE28_04960</name>
</gene>
<dbReference type="InterPro" id="IPR013785">
    <property type="entry name" value="Aldolase_TIM"/>
</dbReference>
<dbReference type="EMBL" id="QFCQ01000016">
    <property type="protein sequence ID" value="RDW14010.1"/>
    <property type="molecule type" value="Genomic_DNA"/>
</dbReference>
<dbReference type="GO" id="GO:0003959">
    <property type="term" value="F:NADPH dehydrogenase activity"/>
    <property type="evidence" value="ECO:0007669"/>
    <property type="project" value="InterPro"/>
</dbReference>
<dbReference type="SUPFAM" id="SSF51395">
    <property type="entry name" value="FMN-linked oxidoreductases"/>
    <property type="match status" value="1"/>
</dbReference>